<proteinExistence type="inferred from homology"/>
<organism evidence="3 4">
    <name type="scientific">Tuber aestivum</name>
    <name type="common">summer truffle</name>
    <dbReference type="NCBI Taxonomy" id="59557"/>
    <lineage>
        <taxon>Eukaryota</taxon>
        <taxon>Fungi</taxon>
        <taxon>Dikarya</taxon>
        <taxon>Ascomycota</taxon>
        <taxon>Pezizomycotina</taxon>
        <taxon>Pezizomycetes</taxon>
        <taxon>Pezizales</taxon>
        <taxon>Tuberaceae</taxon>
        <taxon>Tuber</taxon>
    </lineage>
</organism>
<dbReference type="Proteomes" id="UP001412239">
    <property type="component" value="Unassembled WGS sequence"/>
</dbReference>
<evidence type="ECO:0000313" key="3">
    <source>
        <dbReference type="EMBL" id="CUS13916.1"/>
    </source>
</evidence>
<evidence type="ECO:0000256" key="2">
    <source>
        <dbReference type="SAM" id="MobiDB-lite"/>
    </source>
</evidence>
<dbReference type="SUPFAM" id="SSF160369">
    <property type="entry name" value="Ribosomal protein L10-like"/>
    <property type="match status" value="1"/>
</dbReference>
<feature type="region of interest" description="Disordered" evidence="2">
    <location>
        <begin position="23"/>
        <end position="47"/>
    </location>
</feature>
<protein>
    <submittedName>
        <fullName evidence="3">Uncharacterized protein</fullName>
    </submittedName>
</protein>
<keyword evidence="4" id="KW-1185">Reference proteome</keyword>
<dbReference type="EMBL" id="LN890965">
    <property type="protein sequence ID" value="CUS13916.1"/>
    <property type="molecule type" value="Genomic_DNA"/>
</dbReference>
<comment type="similarity">
    <text evidence="1">Belongs to the universal ribosomal protein uL10 family.</text>
</comment>
<dbReference type="Gene3D" id="3.30.70.1730">
    <property type="match status" value="1"/>
</dbReference>
<dbReference type="PANTHER" id="PTHR11560">
    <property type="entry name" value="39S RIBOSOMAL PROTEIN L10, MITOCHONDRIAL"/>
    <property type="match status" value="1"/>
</dbReference>
<name>A0A292Q282_9PEZI</name>
<dbReference type="AlphaFoldDB" id="A0A292Q282"/>
<dbReference type="InterPro" id="IPR043141">
    <property type="entry name" value="Ribosomal_uL10-like_sf"/>
</dbReference>
<sequence>MAIRPLSFFRLSRTYTSLTSPSTSIATDAIPPPPTLPGLSPTQPRTVKSPYTRKTQLFRIYLSLLRSTPLMVFFQHNNLRAVEWIAIRRELLFGLRKIDPTSTLPELTRITVLKPAIFATSFRALEGYDWQHKRSSEPGGSKIIAKETETLKETHPLSPVLTGPIAALSFPSVEPTHLKAALDILFPLKNPRKGLDPLAVSGLQKFVMLAGWVDGHVYGGRNGEGRVMDVDLIRVLALLPDVNTLHGELLAMLRGAGGADLIMNLSNAGVGLTRTVDTYRKMLGGELDSDGKPVEANAGGEEEKKG</sequence>
<evidence type="ECO:0000256" key="1">
    <source>
        <dbReference type="ARBA" id="ARBA00008889"/>
    </source>
</evidence>
<reference evidence="3" key="1">
    <citation type="submission" date="2015-10" db="EMBL/GenBank/DDBJ databases">
        <authorList>
            <person name="Regsiter A."/>
            <person name="william w."/>
        </authorList>
    </citation>
    <scope>NUCLEOTIDE SEQUENCE</scope>
    <source>
        <strain evidence="3">Montdore</strain>
    </source>
</reference>
<evidence type="ECO:0000313" key="4">
    <source>
        <dbReference type="Proteomes" id="UP001412239"/>
    </source>
</evidence>
<accession>A0A292Q282</accession>
<dbReference type="InterPro" id="IPR047865">
    <property type="entry name" value="Ribosomal_uL10_bac_type"/>
</dbReference>
<gene>
    <name evidence="3" type="ORF">GSTUAT00001953001</name>
</gene>
<feature type="region of interest" description="Disordered" evidence="2">
    <location>
        <begin position="287"/>
        <end position="306"/>
    </location>
</feature>